<evidence type="ECO:0000256" key="3">
    <source>
        <dbReference type="SAM" id="MobiDB-lite"/>
    </source>
</evidence>
<dbReference type="InterPro" id="IPR027417">
    <property type="entry name" value="P-loop_NTPase"/>
</dbReference>
<feature type="domain" description="tRNA ligase kinase" evidence="5">
    <location>
        <begin position="395"/>
        <end position="554"/>
    </location>
</feature>
<dbReference type="Pfam" id="PF08303">
    <property type="entry name" value="tRNA_lig_kinase"/>
    <property type="match status" value="1"/>
</dbReference>
<evidence type="ECO:0000256" key="1">
    <source>
        <dbReference type="PIRNR" id="PIRNR019634"/>
    </source>
</evidence>
<dbReference type="InterPro" id="IPR015966">
    <property type="entry name" value="tRNA_lig_kin_fungi"/>
</dbReference>
<evidence type="ECO:0000259" key="4">
    <source>
        <dbReference type="Pfam" id="PF08302"/>
    </source>
</evidence>
<dbReference type="AlphaFoldDB" id="A0A4U0XRZ1"/>
<keyword evidence="1" id="KW-0436">Ligase</keyword>
<dbReference type="GO" id="GO:0051730">
    <property type="term" value="F:GTP-dependent polyribonucleotide 5'-hydroxyl-kinase activity"/>
    <property type="evidence" value="ECO:0007669"/>
    <property type="project" value="InterPro"/>
</dbReference>
<evidence type="ECO:0000259" key="6">
    <source>
        <dbReference type="Pfam" id="PF09511"/>
    </source>
</evidence>
<feature type="domain" description="tRNA ligase phosphodiesterase" evidence="4">
    <location>
        <begin position="557"/>
        <end position="816"/>
    </location>
</feature>
<feature type="region of interest" description="Disordered" evidence="3">
    <location>
        <begin position="611"/>
        <end position="630"/>
    </location>
</feature>
<dbReference type="InterPro" id="IPR012387">
    <property type="entry name" value="Trl1_fun"/>
</dbReference>
<keyword evidence="1" id="KW-0819">tRNA processing</keyword>
<evidence type="ECO:0000313" key="7">
    <source>
        <dbReference type="EMBL" id="TKA80432.1"/>
    </source>
</evidence>
<name>A0A4U0XRZ1_9PEZI</name>
<dbReference type="GO" id="GO:0003972">
    <property type="term" value="F:RNA ligase (ATP) activity"/>
    <property type="evidence" value="ECO:0007669"/>
    <property type="project" value="UniProtKB-UniRule"/>
</dbReference>
<dbReference type="PIRSF" id="PIRSF019634">
    <property type="entry name" value="tRNA_lig_yeast"/>
    <property type="match status" value="1"/>
</dbReference>
<dbReference type="GO" id="GO:0006388">
    <property type="term" value="P:tRNA splicing, via endonucleolytic cleavage and ligation"/>
    <property type="evidence" value="ECO:0007669"/>
    <property type="project" value="UniProtKB-UniRule"/>
</dbReference>
<evidence type="ECO:0000256" key="2">
    <source>
        <dbReference type="PIRSR" id="PIRSR019634-50"/>
    </source>
</evidence>
<keyword evidence="8" id="KW-1185">Reference proteome</keyword>
<dbReference type="FunFam" id="3.40.50.300:FF:001690">
    <property type="entry name" value="tRNA ligase"/>
    <property type="match status" value="1"/>
</dbReference>
<comment type="similarity">
    <text evidence="1">Belongs to the TRL1 family.</text>
</comment>
<dbReference type="Pfam" id="PF09511">
    <property type="entry name" value="RNA_lig_T4_1"/>
    <property type="match status" value="1"/>
</dbReference>
<dbReference type="OrthoDB" id="276239at2759"/>
<dbReference type="GO" id="GO:0005524">
    <property type="term" value="F:ATP binding"/>
    <property type="evidence" value="ECO:0007669"/>
    <property type="project" value="UniProtKB-UniRule"/>
</dbReference>
<dbReference type="PANTHER" id="PTHR32004:SF1">
    <property type="entry name" value="TRNA LIGASE"/>
    <property type="match status" value="1"/>
</dbReference>
<feature type="domain" description="T4 RNA ligase 1-like N-terminal" evidence="6">
    <location>
        <begin position="72"/>
        <end position="303"/>
    </location>
</feature>
<dbReference type="EMBL" id="NAJQ01000070">
    <property type="protein sequence ID" value="TKA80432.1"/>
    <property type="molecule type" value="Genomic_DNA"/>
</dbReference>
<protein>
    <recommendedName>
        <fullName evidence="1">tRNA ligase</fullName>
        <ecNumber evidence="1">6.5.1.3</ecNumber>
    </recommendedName>
</protein>
<feature type="active site" description="N6-AMP-lysine intermediate" evidence="2">
    <location>
        <position position="122"/>
    </location>
</feature>
<dbReference type="GO" id="GO:0005634">
    <property type="term" value="C:nucleus"/>
    <property type="evidence" value="ECO:0007669"/>
    <property type="project" value="TreeGrafter"/>
</dbReference>
<evidence type="ECO:0000313" key="8">
    <source>
        <dbReference type="Proteomes" id="UP000309340"/>
    </source>
</evidence>
<dbReference type="PANTHER" id="PTHR32004">
    <property type="entry name" value="TRNA LIGASE"/>
    <property type="match status" value="1"/>
</dbReference>
<dbReference type="InterPro" id="IPR019039">
    <property type="entry name" value="T4-Rnl1-like_N"/>
</dbReference>
<comment type="caution">
    <text evidence="7">The sequence shown here is derived from an EMBL/GenBank/DDBJ whole genome shotgun (WGS) entry which is preliminary data.</text>
</comment>
<dbReference type="InterPro" id="IPR015965">
    <property type="entry name" value="tRNA_lig_PDEase"/>
</dbReference>
<proteinExistence type="inferred from homology"/>
<dbReference type="GO" id="GO:0008081">
    <property type="term" value="F:phosphoric diester hydrolase activity"/>
    <property type="evidence" value="ECO:0007669"/>
    <property type="project" value="InterPro"/>
</dbReference>
<feature type="compositionally biased region" description="Polar residues" evidence="3">
    <location>
        <begin position="611"/>
        <end position="627"/>
    </location>
</feature>
<dbReference type="Pfam" id="PF08302">
    <property type="entry name" value="tRNA_lig_CPD"/>
    <property type="match status" value="1"/>
</dbReference>
<accession>A0A4U0XRZ1</accession>
<gene>
    <name evidence="7" type="ORF">B0A55_03386</name>
</gene>
<organism evidence="7 8">
    <name type="scientific">Friedmanniomyces simplex</name>
    <dbReference type="NCBI Taxonomy" id="329884"/>
    <lineage>
        <taxon>Eukaryota</taxon>
        <taxon>Fungi</taxon>
        <taxon>Dikarya</taxon>
        <taxon>Ascomycota</taxon>
        <taxon>Pezizomycotina</taxon>
        <taxon>Dothideomycetes</taxon>
        <taxon>Dothideomycetidae</taxon>
        <taxon>Mycosphaerellales</taxon>
        <taxon>Teratosphaeriaceae</taxon>
        <taxon>Friedmanniomyces</taxon>
    </lineage>
</organism>
<dbReference type="STRING" id="329884.A0A4U0XRZ1"/>
<dbReference type="Gene3D" id="3.40.50.300">
    <property type="entry name" value="P-loop containing nucleotide triphosphate hydrolases"/>
    <property type="match status" value="1"/>
</dbReference>
<evidence type="ECO:0000259" key="5">
    <source>
        <dbReference type="Pfam" id="PF08303"/>
    </source>
</evidence>
<dbReference type="Proteomes" id="UP000309340">
    <property type="component" value="Unassembled WGS sequence"/>
</dbReference>
<sequence length="819" mass="92979">MAHRSEAPYRPQDQHEVSEMLRGLEGNKGKGTGKGDFSVKMATFDVAGTDIKVNSWRMSDWDYKKPNLPTYSRGLFTAKTRGGQREIVIRGYDKFFNHGEVRETEWRNVERDTRGPYELSVKENGCIIFISGLEDGTLLVCSKHSTGTRQDTDMSHAQAGEKWIERQLATLGKTRQQLAMGLREMNATAVAELCDDSFEEHVLEYTPDASGLYLHGINLNLPEFATYPHHLIDGFAEEWGFRKTMYIIKDTIEEVKTFLDGTAETGSYAGRDTEGFVIRCQSKANTGEWHDWFFKYKFDEPYLMYRQWRECTKAFIAGRQPKIKKHKKITEAYLDFARRKLHQDPKLAKAYQANHGIIKLRDDFLAYRGQKGSDIIRQEEQEGEVSHNSVTKNVVLVPVATIGCGKTTVALALRQLFGWGHVQNDNITVKKAKPFAFASACCRELNEHPAMIADRNNHQKREREQLITDVTKIVPNAHLVCLQYVHERSNYDDIRAATRERVLTRGDNHQTIQAGSKDQSEIIEIMEGFMHRFQSVDSESHPDDGFDAVIDLDPCADSRENLETVVNHLYSEFPKLFGDQDKPTEADMDAAIHAAMNNYSVDIKHEIKGRNNNQHQHSNGTNGQSNGKQKERKVEYFGVQVPPSRIIAVLDAMFREAPLDMAQMFNMLKQQRRLQTEFHITLIHRAMSGQHGQPAELWKKLNDMHNKAAAPSPDRPYPLPEPKLGMCKVRLERLVWDGRVMAFVVRLSPFEEGGEQFATGNETAHITVGMANPSIKPVESNSLLTRWMQEGSGGSGITELAVKGQVELEGTVRAVLQKH</sequence>
<reference evidence="7 8" key="1">
    <citation type="submission" date="2017-03" db="EMBL/GenBank/DDBJ databases">
        <title>Genomes of endolithic fungi from Antarctica.</title>
        <authorList>
            <person name="Coleine C."/>
            <person name="Masonjones S."/>
            <person name="Stajich J.E."/>
        </authorList>
    </citation>
    <scope>NUCLEOTIDE SEQUENCE [LARGE SCALE GENOMIC DNA]</scope>
    <source>
        <strain evidence="7 8">CCFEE 5184</strain>
    </source>
</reference>
<comment type="catalytic activity">
    <reaction evidence="1">
        <text>ATP + (ribonucleotide)n-3'-hydroxyl + 5'-phospho-(ribonucleotide)m = (ribonucleotide)n+m + AMP + diphosphate.</text>
        <dbReference type="EC" id="6.5.1.3"/>
    </reaction>
</comment>
<dbReference type="EC" id="6.5.1.3" evidence="1"/>